<reference evidence="1" key="1">
    <citation type="submission" date="2022-02" db="EMBL/GenBank/DDBJ databases">
        <title>Plant Genome Project.</title>
        <authorList>
            <person name="Zhang R.-G."/>
        </authorList>
    </citation>
    <scope>NUCLEOTIDE SEQUENCE</scope>
    <source>
        <strain evidence="1">AT1</strain>
    </source>
</reference>
<proteinExistence type="predicted"/>
<evidence type="ECO:0000313" key="1">
    <source>
        <dbReference type="EMBL" id="KAI8532116.1"/>
    </source>
</evidence>
<accession>A0ACC0LV17</accession>
<dbReference type="EMBL" id="CM046398">
    <property type="protein sequence ID" value="KAI8532116.1"/>
    <property type="molecule type" value="Genomic_DNA"/>
</dbReference>
<name>A0ACC0LV17_RHOML</name>
<organism evidence="1 2">
    <name type="scientific">Rhododendron molle</name>
    <name type="common">Chinese azalea</name>
    <name type="synonym">Azalea mollis</name>
    <dbReference type="NCBI Taxonomy" id="49168"/>
    <lineage>
        <taxon>Eukaryota</taxon>
        <taxon>Viridiplantae</taxon>
        <taxon>Streptophyta</taxon>
        <taxon>Embryophyta</taxon>
        <taxon>Tracheophyta</taxon>
        <taxon>Spermatophyta</taxon>
        <taxon>Magnoliopsida</taxon>
        <taxon>eudicotyledons</taxon>
        <taxon>Gunneridae</taxon>
        <taxon>Pentapetalae</taxon>
        <taxon>asterids</taxon>
        <taxon>Ericales</taxon>
        <taxon>Ericaceae</taxon>
        <taxon>Ericoideae</taxon>
        <taxon>Rhodoreae</taxon>
        <taxon>Rhododendron</taxon>
    </lineage>
</organism>
<evidence type="ECO:0000313" key="2">
    <source>
        <dbReference type="Proteomes" id="UP001062846"/>
    </source>
</evidence>
<dbReference type="Proteomes" id="UP001062846">
    <property type="component" value="Chromosome 11"/>
</dbReference>
<comment type="caution">
    <text evidence="1">The sequence shown here is derived from an EMBL/GenBank/DDBJ whole genome shotgun (WGS) entry which is preliminary data.</text>
</comment>
<protein>
    <submittedName>
        <fullName evidence="1">Uncharacterized protein</fullName>
    </submittedName>
</protein>
<keyword evidence="2" id="KW-1185">Reference proteome</keyword>
<sequence>MGEGTGVYTWRKSVLGCSGGRENNTAAVFLFPLSKKSAIVLFCSAVLFDFEKDEDDPPSLLFHHICALSCPNPSYCSTACTTMVGNNSLYYPLLVANGTYIFTAGNCVMCSCNAANNWTQVWLQLLTTFIFVADEQFLVILLLHSLHRLLMVISMFQNSVCKARVGASFSCSSTWCCCIFTLCSEMVVCCMRFRCIHNHF</sequence>
<gene>
    <name evidence="1" type="ORF">RHMOL_Rhmol11G0188400</name>
</gene>